<dbReference type="InterPro" id="IPR052835">
    <property type="entry name" value="Nepro"/>
</dbReference>
<reference evidence="3" key="1">
    <citation type="journal article" date="2020" name="Nat. Ecol. Evol.">
        <title>Deeply conserved synteny resolves early events in vertebrate evolution.</title>
        <authorList>
            <person name="Simakov O."/>
            <person name="Marletaz F."/>
            <person name="Yue J.X."/>
            <person name="O'Connell B."/>
            <person name="Jenkins J."/>
            <person name="Brandt A."/>
            <person name="Calef R."/>
            <person name="Tung C.H."/>
            <person name="Huang T.K."/>
            <person name="Schmutz J."/>
            <person name="Satoh N."/>
            <person name="Yu J.K."/>
            <person name="Putnam N.H."/>
            <person name="Green R.E."/>
            <person name="Rokhsar D.S."/>
        </authorList>
    </citation>
    <scope>NUCLEOTIDE SEQUENCE [LARGE SCALE GENOMIC DNA]</scope>
    <source>
        <strain evidence="3">S238N-H82</strain>
    </source>
</reference>
<evidence type="ECO:0000313" key="3">
    <source>
        <dbReference type="Proteomes" id="UP000001554"/>
    </source>
</evidence>
<dbReference type="AlphaFoldDB" id="A0A9J7LCC6"/>
<protein>
    <submittedName>
        <fullName evidence="4">Uncharacterized protein LOC118418459 isoform X2</fullName>
    </submittedName>
</protein>
<feature type="compositionally biased region" description="Polar residues" evidence="1">
    <location>
        <begin position="265"/>
        <end position="278"/>
    </location>
</feature>
<dbReference type="InterPro" id="IPR027951">
    <property type="entry name" value="Nepro_N"/>
</dbReference>
<evidence type="ECO:0000256" key="1">
    <source>
        <dbReference type="SAM" id="MobiDB-lite"/>
    </source>
</evidence>
<organism evidence="3 4">
    <name type="scientific">Branchiostoma floridae</name>
    <name type="common">Florida lancelet</name>
    <name type="synonym">Amphioxus</name>
    <dbReference type="NCBI Taxonomy" id="7739"/>
    <lineage>
        <taxon>Eukaryota</taxon>
        <taxon>Metazoa</taxon>
        <taxon>Chordata</taxon>
        <taxon>Cephalochordata</taxon>
        <taxon>Leptocardii</taxon>
        <taxon>Amphioxiformes</taxon>
        <taxon>Branchiostomatidae</taxon>
        <taxon>Branchiostoma</taxon>
    </lineage>
</organism>
<dbReference type="Pfam" id="PF14780">
    <property type="entry name" value="NEPRO_N"/>
    <property type="match status" value="1"/>
</dbReference>
<dbReference type="RefSeq" id="XP_035680293.1">
    <property type="nucleotide sequence ID" value="XM_035824400.1"/>
</dbReference>
<dbReference type="PANTHER" id="PTHR34761:SF1">
    <property type="entry name" value="NUCLEOLUS AND NEURAL PROGENITOR PROTEIN"/>
    <property type="match status" value="1"/>
</dbReference>
<feature type="region of interest" description="Disordered" evidence="1">
    <location>
        <begin position="328"/>
        <end position="480"/>
    </location>
</feature>
<evidence type="ECO:0000313" key="4">
    <source>
        <dbReference type="RefSeq" id="XP_035680293.1"/>
    </source>
</evidence>
<feature type="region of interest" description="Disordered" evidence="1">
    <location>
        <begin position="254"/>
        <end position="292"/>
    </location>
</feature>
<dbReference type="Proteomes" id="UP000001554">
    <property type="component" value="Chromosome 1"/>
</dbReference>
<name>A0A9J7LCC6_BRAFL</name>
<dbReference type="PANTHER" id="PTHR34761">
    <property type="entry name" value="NUCLEOLUS AND NEURAL PROGENITOR PROTEIN"/>
    <property type="match status" value="1"/>
</dbReference>
<accession>A0A9J7LCC6</accession>
<feature type="compositionally biased region" description="Basic and acidic residues" evidence="1">
    <location>
        <begin position="467"/>
        <end position="480"/>
    </location>
</feature>
<feature type="compositionally biased region" description="Basic and acidic residues" evidence="1">
    <location>
        <begin position="437"/>
        <end position="453"/>
    </location>
</feature>
<evidence type="ECO:0000259" key="2">
    <source>
        <dbReference type="Pfam" id="PF14780"/>
    </source>
</evidence>
<keyword evidence="3" id="KW-1185">Reference proteome</keyword>
<feature type="compositionally biased region" description="Basic and acidic residues" evidence="1">
    <location>
        <begin position="390"/>
        <end position="401"/>
    </location>
</feature>
<feature type="domain" description="Nucleolus and neural progenitor protein-like N-terminal" evidence="2">
    <location>
        <begin position="41"/>
        <end position="191"/>
    </location>
</feature>
<sequence>MAESFFWKEVETRQCPPISRCPFSGDKGSLKVFRDKVVGMETFLQTDPYLKFEQSVLTRVLYKLSASLRRNKHYQYLKMVEKSLCKLARQELVRAVSHVSCCCPSSKDGSAGGAAALIPSRQLVEFLLVKLLGAAELTKRTISLCAEAFILIAQQITRSLFLAANCTLLSITSRLWALLKSFQEKLHEWYSFIRPWVDMLQGTQLPEGAKLPLDIGEWLAPEDTTQQQSRMQTSLSSVSPKTLGFLDHLFTSPVPSPDDRHHPSNTDATPGIGTSTTDKPVPVKKSKVAPVAQSTPMYSSPFLHAEEGIHNDLDMDLGEPVWSSIRNNRSSRHTQENIVVQPSKLNFGEEDDSQVESSKSVRKRKSRTKKEAELENQEDIPHPTKKRKKDTKEMKEDETKELVQNLVKGKKRKAKVDNMQETQCKKSKPQSTEDVENTQKERTLHLSIEEHTQSKKKGKKKTTTKVTGDKKDSHQPNDFRTETCKANQDVENPGGIASIEKGNECMVNASKTFTDLLKCCQLIGEKVQEEAAEAKLQKLTLKIKRCANMESQGKMVKFDLNDVKSKVLRLAQTVSQYEQSGIERSGKDVRNLKATDFKDNTGVMKKGQDTIKESPKCTTIVLSPENARMSTVVPSNIQVIPELPSEKKRDDIVKKKKKRTGKGRVKKEKNLFVKNDALLKKTFSLKDTDEIDDIFSGLD</sequence>
<feature type="compositionally biased region" description="Basic residues" evidence="1">
    <location>
        <begin position="454"/>
        <end position="463"/>
    </location>
</feature>
<dbReference type="GeneID" id="118418459"/>
<gene>
    <name evidence="4" type="primary">LOC118418459</name>
</gene>
<reference evidence="4" key="2">
    <citation type="submission" date="2025-08" db="UniProtKB">
        <authorList>
            <consortium name="RefSeq"/>
        </authorList>
    </citation>
    <scope>IDENTIFICATION</scope>
    <source>
        <strain evidence="4">S238N-H82</strain>
        <tissue evidence="4">Testes</tissue>
    </source>
</reference>
<proteinExistence type="predicted"/>